<dbReference type="Gene3D" id="2.60.120.10">
    <property type="entry name" value="Jelly Rolls"/>
    <property type="match status" value="1"/>
</dbReference>
<dbReference type="PANTHER" id="PTHR40112:SF1">
    <property type="entry name" value="H2HPP ISOMERASE"/>
    <property type="match status" value="1"/>
</dbReference>
<dbReference type="PIRSF" id="PIRSF029883">
    <property type="entry name" value="KdgF"/>
    <property type="match status" value="1"/>
</dbReference>
<dbReference type="CDD" id="cd02238">
    <property type="entry name" value="cupin_KdgF"/>
    <property type="match status" value="1"/>
</dbReference>
<evidence type="ECO:0000259" key="1">
    <source>
        <dbReference type="Pfam" id="PF07883"/>
    </source>
</evidence>
<dbReference type="KEGG" id="hat:RC74_09215"/>
<sequence>MTQNINAPSDWMTSGPGAERRILCYNDDLMMVEFRFAKEGLGALHNHPHTQTTVVASGKFQFTLEGKTHILEAGDSLLIPSLAMHECLCLEGGVLMDAFTPCRDDFLEAHGLTKVPA</sequence>
<dbReference type="SUPFAM" id="SSF51182">
    <property type="entry name" value="RmlC-like cupins"/>
    <property type="match status" value="1"/>
</dbReference>
<dbReference type="InterPro" id="IPR013096">
    <property type="entry name" value="Cupin_2"/>
</dbReference>
<keyword evidence="3" id="KW-1185">Reference proteome</keyword>
<dbReference type="Pfam" id="PF07883">
    <property type="entry name" value="Cupin_2"/>
    <property type="match status" value="1"/>
</dbReference>
<protein>
    <submittedName>
        <fullName evidence="2">Cupin</fullName>
    </submittedName>
</protein>
<dbReference type="InterPro" id="IPR052535">
    <property type="entry name" value="Bacilysin_H2HPP_isomerase"/>
</dbReference>
<dbReference type="AlphaFoldDB" id="A0A126V128"/>
<dbReference type="PANTHER" id="PTHR40112">
    <property type="entry name" value="H2HPP ISOMERASE"/>
    <property type="match status" value="1"/>
</dbReference>
<dbReference type="OrthoDB" id="9811153at2"/>
<feature type="domain" description="Cupin type-2" evidence="1">
    <location>
        <begin position="34"/>
        <end position="86"/>
    </location>
</feature>
<evidence type="ECO:0000313" key="3">
    <source>
        <dbReference type="Proteomes" id="UP000070371"/>
    </source>
</evidence>
<dbReference type="Proteomes" id="UP000070371">
    <property type="component" value="Chromosome"/>
</dbReference>
<name>A0A126V128_9RHOB</name>
<dbReference type="STRING" id="1579316.RC74_09215"/>
<dbReference type="InterPro" id="IPR014710">
    <property type="entry name" value="RmlC-like_jellyroll"/>
</dbReference>
<dbReference type="EMBL" id="CP014327">
    <property type="protein sequence ID" value="AML51409.1"/>
    <property type="molecule type" value="Genomic_DNA"/>
</dbReference>
<proteinExistence type="predicted"/>
<dbReference type="InterPro" id="IPR011051">
    <property type="entry name" value="RmlC_Cupin_sf"/>
</dbReference>
<organism evidence="2 3">
    <name type="scientific">Falsihalocynthiibacter arcticus</name>
    <dbReference type="NCBI Taxonomy" id="1579316"/>
    <lineage>
        <taxon>Bacteria</taxon>
        <taxon>Pseudomonadati</taxon>
        <taxon>Pseudomonadota</taxon>
        <taxon>Alphaproteobacteria</taxon>
        <taxon>Rhodobacterales</taxon>
        <taxon>Roseobacteraceae</taxon>
        <taxon>Falsihalocynthiibacter</taxon>
    </lineage>
</organism>
<gene>
    <name evidence="2" type="ORF">RC74_09215</name>
</gene>
<evidence type="ECO:0000313" key="2">
    <source>
        <dbReference type="EMBL" id="AML51409.1"/>
    </source>
</evidence>
<reference evidence="2 3" key="1">
    <citation type="submission" date="2016-02" db="EMBL/GenBank/DDBJ databases">
        <title>Complete genome sequence of Halocynthiibacter arcticus PAMC 20958t from arctic marine sediment.</title>
        <authorList>
            <person name="Lee Y.M."/>
            <person name="Baek K."/>
            <person name="Lee H.K."/>
            <person name="Shin S.C."/>
        </authorList>
    </citation>
    <scope>NUCLEOTIDE SEQUENCE [LARGE SCALE GENOMIC DNA]</scope>
    <source>
        <strain evidence="2">PAMC 20958</strain>
    </source>
</reference>
<dbReference type="RefSeq" id="WP_039001444.1">
    <property type="nucleotide sequence ID" value="NZ_CP014327.1"/>
</dbReference>
<dbReference type="InterPro" id="IPR025499">
    <property type="entry name" value="KdgF"/>
</dbReference>
<accession>A0A126V128</accession>